<dbReference type="NCBIfam" id="NF009150">
    <property type="entry name" value="PRK12497.1-3"/>
    <property type="match status" value="1"/>
</dbReference>
<evidence type="ECO:0000256" key="2">
    <source>
        <dbReference type="HAMAP-Rule" id="MF_00048"/>
    </source>
</evidence>
<dbReference type="Proteomes" id="UP000824229">
    <property type="component" value="Unassembled WGS sequence"/>
</dbReference>
<gene>
    <name evidence="3" type="ORF">H9872_10670</name>
</gene>
<dbReference type="NCBIfam" id="TIGR00252">
    <property type="entry name" value="YraN family protein"/>
    <property type="match status" value="1"/>
</dbReference>
<accession>A0A9E2KE16</accession>
<dbReference type="AlphaFoldDB" id="A0A9E2KE16"/>
<comment type="similarity">
    <text evidence="1 2">Belongs to the UPF0102 family.</text>
</comment>
<dbReference type="InterPro" id="IPR011335">
    <property type="entry name" value="Restrct_endonuc-II-like"/>
</dbReference>
<dbReference type="GO" id="GO:0003676">
    <property type="term" value="F:nucleic acid binding"/>
    <property type="evidence" value="ECO:0007669"/>
    <property type="project" value="InterPro"/>
</dbReference>
<dbReference type="InterPro" id="IPR003509">
    <property type="entry name" value="UPF0102_YraN-like"/>
</dbReference>
<name>A0A9E2KE16_9FIRM</name>
<dbReference type="CDD" id="cd20736">
    <property type="entry name" value="PoNe_Nuclease"/>
    <property type="match status" value="1"/>
</dbReference>
<dbReference type="HAMAP" id="MF_00048">
    <property type="entry name" value="UPF0102"/>
    <property type="match status" value="1"/>
</dbReference>
<evidence type="ECO:0000256" key="1">
    <source>
        <dbReference type="ARBA" id="ARBA00006738"/>
    </source>
</evidence>
<sequence>MNKRAVGSHYERLATAYLLNKGYIILENNFRCKLGEIDIIASDNEYIVFIEVKYRKTKQFGYPREALTYQKIRHIVRTAQYYLKTKVGYEKACRFDVIEILGEEITHLEAAF</sequence>
<evidence type="ECO:0000313" key="4">
    <source>
        <dbReference type="Proteomes" id="UP000824229"/>
    </source>
</evidence>
<dbReference type="PANTHER" id="PTHR34039:SF1">
    <property type="entry name" value="UPF0102 PROTEIN YRAN"/>
    <property type="match status" value="1"/>
</dbReference>
<evidence type="ECO:0000313" key="3">
    <source>
        <dbReference type="EMBL" id="MBU3805199.1"/>
    </source>
</evidence>
<reference evidence="3" key="1">
    <citation type="journal article" date="2021" name="PeerJ">
        <title>Extensive microbial diversity within the chicken gut microbiome revealed by metagenomics and culture.</title>
        <authorList>
            <person name="Gilroy R."/>
            <person name="Ravi A."/>
            <person name="Getino M."/>
            <person name="Pursley I."/>
            <person name="Horton D.L."/>
            <person name="Alikhan N.F."/>
            <person name="Baker D."/>
            <person name="Gharbi K."/>
            <person name="Hall N."/>
            <person name="Watson M."/>
            <person name="Adriaenssens E.M."/>
            <person name="Foster-Nyarko E."/>
            <person name="Jarju S."/>
            <person name="Secka A."/>
            <person name="Antonio M."/>
            <person name="Oren A."/>
            <person name="Chaudhuri R.R."/>
            <person name="La Ragione R."/>
            <person name="Hildebrand F."/>
            <person name="Pallen M.J."/>
        </authorList>
    </citation>
    <scope>NUCLEOTIDE SEQUENCE</scope>
    <source>
        <strain evidence="3">B5-657</strain>
    </source>
</reference>
<protein>
    <recommendedName>
        <fullName evidence="2">UPF0102 protein H9872_10670</fullName>
    </recommendedName>
</protein>
<dbReference type="Gene3D" id="3.40.1350.10">
    <property type="match status" value="1"/>
</dbReference>
<proteinExistence type="inferred from homology"/>
<dbReference type="PANTHER" id="PTHR34039">
    <property type="entry name" value="UPF0102 PROTEIN YRAN"/>
    <property type="match status" value="1"/>
</dbReference>
<comment type="caution">
    <text evidence="3">The sequence shown here is derived from an EMBL/GenBank/DDBJ whole genome shotgun (WGS) entry which is preliminary data.</text>
</comment>
<dbReference type="InterPro" id="IPR011856">
    <property type="entry name" value="tRNA_endonuc-like_dom_sf"/>
</dbReference>
<reference evidence="3" key="2">
    <citation type="submission" date="2021-04" db="EMBL/GenBank/DDBJ databases">
        <authorList>
            <person name="Gilroy R."/>
        </authorList>
    </citation>
    <scope>NUCLEOTIDE SEQUENCE</scope>
    <source>
        <strain evidence="3">B5-657</strain>
    </source>
</reference>
<dbReference type="EMBL" id="JAHLFQ010000253">
    <property type="protein sequence ID" value="MBU3805199.1"/>
    <property type="molecule type" value="Genomic_DNA"/>
</dbReference>
<organism evidence="3 4">
    <name type="scientific">Candidatus Cellulosilyticum pullistercoris</name>
    <dbReference type="NCBI Taxonomy" id="2838521"/>
    <lineage>
        <taxon>Bacteria</taxon>
        <taxon>Bacillati</taxon>
        <taxon>Bacillota</taxon>
        <taxon>Clostridia</taxon>
        <taxon>Lachnospirales</taxon>
        <taxon>Cellulosilyticaceae</taxon>
        <taxon>Cellulosilyticum</taxon>
    </lineage>
</organism>
<dbReference type="SUPFAM" id="SSF52980">
    <property type="entry name" value="Restriction endonuclease-like"/>
    <property type="match status" value="1"/>
</dbReference>
<dbReference type="Pfam" id="PF02021">
    <property type="entry name" value="UPF0102"/>
    <property type="match status" value="1"/>
</dbReference>